<dbReference type="GO" id="GO:0016020">
    <property type="term" value="C:membrane"/>
    <property type="evidence" value="ECO:0007669"/>
    <property type="project" value="UniProtKB-SubCell"/>
</dbReference>
<reference evidence="9" key="1">
    <citation type="journal article" date="2019" name="BMC Genomics">
        <title>A new reference genome for Sorghum bicolor reveals high levels of sequence similarity between sweet and grain genotypes: implications for the genetics of sugar metabolism.</title>
        <authorList>
            <person name="Cooper E.A."/>
            <person name="Brenton Z.W."/>
            <person name="Flinn B.S."/>
            <person name="Jenkins J."/>
            <person name="Shu S."/>
            <person name="Flowers D."/>
            <person name="Luo F."/>
            <person name="Wang Y."/>
            <person name="Xia P."/>
            <person name="Barry K."/>
            <person name="Daum C."/>
            <person name="Lipzen A."/>
            <person name="Yoshinaga Y."/>
            <person name="Schmutz J."/>
            <person name="Saski C."/>
            <person name="Vermerris W."/>
            <person name="Kresovich S."/>
        </authorList>
    </citation>
    <scope>NUCLEOTIDE SEQUENCE</scope>
</reference>
<proteinExistence type="predicted"/>
<sequence>MAAFSCGHATAAILGGVQFAVRVLCGRWFMLFASTMIMSMSGGAYIFGAYSKALKASLQYDQDTLNTISFSKNIGISLGIVSGLINEVTPPWVVLLAGAAMNLAGYLLVHHAVSKPAAAARPPAVWLMCFYIFLGAISQTFASTGSLVTSVKNFPNDRGIVLGMLLGYAGFSGAIFTQLYRAFGSGGEDGATLLLILAWLPTVVSLLFCFTVRVIPRISSSTAATAMGLADQERKGVLGFLRVSVLIGIYLLILNVMEVKVPRLSTHVYHITNTLLLFVLVVGPLIIVVKQEYHQITYNKLPPPPATPSSSSAPSSSSSLQQDVSAMGDQEMNYSVLQALCSKHMLLLFITTACGIGGIMTVVDNMSQIGQSVGHSQRTISMLVSLVSLSNYAGRVLAGLGSDYVVECYKLPRPLVLTMTLLLAFFGHLLIALGLRDGLYVASLIMGFCLGSIWTVLFAVVSEVFGLKHFSTLYNLSTLASPVGSYVLSVQVAGRMYDHEAQRQGHLRQDLACVGVQCFRASFEIIAGVTLLGMVVSLVMTWRTRAFYHARFSDAGGGGVAITAVVTIDKNIKQQEGLADQNKTLATSQSLSIC</sequence>
<organism evidence="9 10">
    <name type="scientific">Sorghum bicolor</name>
    <name type="common">Sorghum</name>
    <name type="synonym">Sorghum vulgare</name>
    <dbReference type="NCBI Taxonomy" id="4558"/>
    <lineage>
        <taxon>Eukaryota</taxon>
        <taxon>Viridiplantae</taxon>
        <taxon>Streptophyta</taxon>
        <taxon>Embryophyta</taxon>
        <taxon>Tracheophyta</taxon>
        <taxon>Spermatophyta</taxon>
        <taxon>Magnoliopsida</taxon>
        <taxon>Liliopsida</taxon>
        <taxon>Poales</taxon>
        <taxon>Poaceae</taxon>
        <taxon>PACMAD clade</taxon>
        <taxon>Panicoideae</taxon>
        <taxon>Andropogonodae</taxon>
        <taxon>Andropogoneae</taxon>
        <taxon>Sorghinae</taxon>
        <taxon>Sorghum</taxon>
    </lineage>
</organism>
<keyword evidence="3 6" id="KW-1133">Transmembrane helix</keyword>
<feature type="transmembrane region" description="Helical" evidence="6">
    <location>
        <begin position="415"/>
        <end position="433"/>
    </location>
</feature>
<dbReference type="InterPro" id="IPR036259">
    <property type="entry name" value="MFS_trans_sf"/>
</dbReference>
<gene>
    <name evidence="9" type="ORF">BDA96_02G008500</name>
</gene>
<evidence type="ECO:0000313" key="10">
    <source>
        <dbReference type="Proteomes" id="UP000807115"/>
    </source>
</evidence>
<dbReference type="PANTHER" id="PTHR21576:SF26">
    <property type="entry name" value="OS03G0682100 PROTEIN"/>
    <property type="match status" value="1"/>
</dbReference>
<feature type="region of interest" description="Disordered" evidence="5">
    <location>
        <begin position="300"/>
        <end position="320"/>
    </location>
</feature>
<dbReference type="Proteomes" id="UP000807115">
    <property type="component" value="Chromosome 2"/>
</dbReference>
<evidence type="ECO:0000256" key="4">
    <source>
        <dbReference type="ARBA" id="ARBA00023136"/>
    </source>
</evidence>
<feature type="transmembrane region" description="Helical" evidence="6">
    <location>
        <begin position="192"/>
        <end position="215"/>
    </location>
</feature>
<dbReference type="InterPro" id="IPR056555">
    <property type="entry name" value="NFD4_C"/>
</dbReference>
<evidence type="ECO:0000256" key="3">
    <source>
        <dbReference type="ARBA" id="ARBA00022989"/>
    </source>
</evidence>
<evidence type="ECO:0000256" key="1">
    <source>
        <dbReference type="ARBA" id="ARBA00004141"/>
    </source>
</evidence>
<keyword evidence="4 6" id="KW-0472">Membrane</keyword>
<evidence type="ECO:0000259" key="7">
    <source>
        <dbReference type="Pfam" id="PF06813"/>
    </source>
</evidence>
<dbReference type="Gene3D" id="1.20.1250.20">
    <property type="entry name" value="MFS general substrate transporter like domains"/>
    <property type="match status" value="1"/>
</dbReference>
<reference evidence="9" key="2">
    <citation type="submission" date="2020-10" db="EMBL/GenBank/DDBJ databases">
        <authorList>
            <person name="Cooper E.A."/>
            <person name="Brenton Z.W."/>
            <person name="Flinn B.S."/>
            <person name="Jenkins J."/>
            <person name="Shu S."/>
            <person name="Flowers D."/>
            <person name="Luo F."/>
            <person name="Wang Y."/>
            <person name="Xia P."/>
            <person name="Barry K."/>
            <person name="Daum C."/>
            <person name="Lipzen A."/>
            <person name="Yoshinaga Y."/>
            <person name="Schmutz J."/>
            <person name="Saski C."/>
            <person name="Vermerris W."/>
            <person name="Kresovich S."/>
        </authorList>
    </citation>
    <scope>NUCLEOTIDE SEQUENCE</scope>
</reference>
<feature type="transmembrane region" description="Helical" evidence="6">
    <location>
        <begin position="125"/>
        <end position="148"/>
    </location>
</feature>
<protein>
    <recommendedName>
        <fullName evidence="11">Nodulin-like domain-containing protein</fullName>
    </recommendedName>
</protein>
<dbReference type="PANTHER" id="PTHR21576">
    <property type="entry name" value="UNCHARACTERIZED NODULIN-LIKE PROTEIN"/>
    <property type="match status" value="1"/>
</dbReference>
<feature type="transmembrane region" description="Helical" evidence="6">
    <location>
        <begin position="268"/>
        <end position="289"/>
    </location>
</feature>
<evidence type="ECO:0000256" key="2">
    <source>
        <dbReference type="ARBA" id="ARBA00022692"/>
    </source>
</evidence>
<dbReference type="EMBL" id="CM027681">
    <property type="protein sequence ID" value="KAG0541348.1"/>
    <property type="molecule type" value="Genomic_DNA"/>
</dbReference>
<feature type="transmembrane region" description="Helical" evidence="6">
    <location>
        <begin position="29"/>
        <end position="50"/>
    </location>
</feature>
<comment type="subcellular location">
    <subcellularLocation>
        <location evidence="1">Membrane</location>
        <topology evidence="1">Multi-pass membrane protein</topology>
    </subcellularLocation>
</comment>
<feature type="domain" description="NFD4 C-terminal" evidence="8">
    <location>
        <begin position="356"/>
        <end position="548"/>
    </location>
</feature>
<feature type="transmembrane region" description="Helical" evidence="6">
    <location>
        <begin position="160"/>
        <end position="180"/>
    </location>
</feature>
<dbReference type="InterPro" id="IPR010658">
    <property type="entry name" value="Nodulin-like"/>
</dbReference>
<feature type="transmembrane region" description="Helical" evidence="6">
    <location>
        <begin position="525"/>
        <end position="542"/>
    </location>
</feature>
<keyword evidence="2 6" id="KW-0812">Transmembrane</keyword>
<evidence type="ECO:0000256" key="6">
    <source>
        <dbReference type="SAM" id="Phobius"/>
    </source>
</evidence>
<feature type="transmembrane region" description="Helical" evidence="6">
    <location>
        <begin position="236"/>
        <end position="256"/>
    </location>
</feature>
<evidence type="ECO:0000256" key="5">
    <source>
        <dbReference type="SAM" id="MobiDB-lite"/>
    </source>
</evidence>
<comment type="caution">
    <text evidence="9">The sequence shown here is derived from an EMBL/GenBank/DDBJ whole genome shotgun (WGS) entry which is preliminary data.</text>
</comment>
<feature type="transmembrane region" description="Helical" evidence="6">
    <location>
        <begin position="345"/>
        <end position="363"/>
    </location>
</feature>
<dbReference type="Pfam" id="PF23262">
    <property type="entry name" value="NFD4_C"/>
    <property type="match status" value="1"/>
</dbReference>
<evidence type="ECO:0008006" key="11">
    <source>
        <dbReference type="Google" id="ProtNLM"/>
    </source>
</evidence>
<dbReference type="AlphaFoldDB" id="A0A921UR47"/>
<feature type="domain" description="Nodulin-like" evidence="7">
    <location>
        <begin position="27"/>
        <end position="288"/>
    </location>
</feature>
<dbReference type="SUPFAM" id="SSF103473">
    <property type="entry name" value="MFS general substrate transporter"/>
    <property type="match status" value="1"/>
</dbReference>
<feature type="transmembrane region" description="Helical" evidence="6">
    <location>
        <begin position="92"/>
        <end position="113"/>
    </location>
</feature>
<dbReference type="Pfam" id="PF06813">
    <property type="entry name" value="Nodulin-like"/>
    <property type="match status" value="1"/>
</dbReference>
<feature type="transmembrane region" description="Helical" evidence="6">
    <location>
        <begin position="439"/>
        <end position="461"/>
    </location>
</feature>
<feature type="compositionally biased region" description="Low complexity" evidence="5">
    <location>
        <begin position="308"/>
        <end position="319"/>
    </location>
</feature>
<name>A0A921UR47_SORBI</name>
<accession>A0A921UR47</accession>
<evidence type="ECO:0000259" key="8">
    <source>
        <dbReference type="Pfam" id="PF23262"/>
    </source>
</evidence>
<evidence type="ECO:0000313" key="9">
    <source>
        <dbReference type="EMBL" id="KAG0541348.1"/>
    </source>
</evidence>